<dbReference type="PANTHER" id="PTHR30469">
    <property type="entry name" value="MULTIDRUG RESISTANCE PROTEIN MDTA"/>
    <property type="match status" value="1"/>
</dbReference>
<dbReference type="PROSITE" id="PS51257">
    <property type="entry name" value="PROKAR_LIPOPROTEIN"/>
    <property type="match status" value="1"/>
</dbReference>
<protein>
    <submittedName>
        <fullName evidence="4">Efflux RND transporter periplasmic adaptor subunit</fullName>
    </submittedName>
</protein>
<dbReference type="Gene3D" id="2.40.50.100">
    <property type="match status" value="1"/>
</dbReference>
<dbReference type="InterPro" id="IPR006143">
    <property type="entry name" value="RND_pump_MFP"/>
</dbReference>
<sequence>MKRKILLVISALMLISCGQKEQEQAVSQVRPTDVAVTKITLQDITDYYTLPGTVEAWDDITVPSEISGPVTWIGKEEGSFVKQGEAILKINTDNLLANLNSAKVQLEDDKKEYLRQKNLYAQKAVSQKQYDTAKKTYDLAVVSYQLALDEFNKSTIKSPVTGIIDDVMPNIGEYVSPGTEVARLIDMSKLKIYVYVPENDVKYLRLGQTVDVYVAEIGGDKNIKQGVINYISVVSDSASNLTHKVRVDIALDRDIRPGRIVRVDIVRKHFQDVMVVDMYAVIDKDGQKVVFINNNGTAEERKVVTGDMIGTKVIIISGVEPGDELITSGQQFLSDGLPVRLGE</sequence>
<dbReference type="GO" id="GO:0015562">
    <property type="term" value="F:efflux transmembrane transporter activity"/>
    <property type="evidence" value="ECO:0007669"/>
    <property type="project" value="TreeGrafter"/>
</dbReference>
<dbReference type="Proteomes" id="UP000824176">
    <property type="component" value="Unassembled WGS sequence"/>
</dbReference>
<dbReference type="EMBL" id="DXAQ01000026">
    <property type="protein sequence ID" value="HIZ88664.1"/>
    <property type="molecule type" value="Genomic_DNA"/>
</dbReference>
<reference evidence="4" key="1">
    <citation type="journal article" date="2021" name="PeerJ">
        <title>Extensive microbial diversity within the chicken gut microbiome revealed by metagenomics and culture.</title>
        <authorList>
            <person name="Gilroy R."/>
            <person name="Ravi A."/>
            <person name="Getino M."/>
            <person name="Pursley I."/>
            <person name="Horton D.L."/>
            <person name="Alikhan N.F."/>
            <person name="Baker D."/>
            <person name="Gharbi K."/>
            <person name="Hall N."/>
            <person name="Watson M."/>
            <person name="Adriaenssens E.M."/>
            <person name="Foster-Nyarko E."/>
            <person name="Jarju S."/>
            <person name="Secka A."/>
            <person name="Antonio M."/>
            <person name="Oren A."/>
            <person name="Chaudhuri R.R."/>
            <person name="La Ragione R."/>
            <person name="Hildebrand F."/>
            <person name="Pallen M.J."/>
        </authorList>
    </citation>
    <scope>NUCLEOTIDE SEQUENCE</scope>
    <source>
        <strain evidence="4">ChiW4-1371</strain>
    </source>
</reference>
<dbReference type="InterPro" id="IPR058627">
    <property type="entry name" value="MdtA-like_C"/>
</dbReference>
<gene>
    <name evidence="4" type="ORF">H9804_01865</name>
</gene>
<evidence type="ECO:0000259" key="3">
    <source>
        <dbReference type="Pfam" id="PF25967"/>
    </source>
</evidence>
<dbReference type="GO" id="GO:1990281">
    <property type="term" value="C:efflux pump complex"/>
    <property type="evidence" value="ECO:0007669"/>
    <property type="project" value="TreeGrafter"/>
</dbReference>
<evidence type="ECO:0000313" key="5">
    <source>
        <dbReference type="Proteomes" id="UP000824176"/>
    </source>
</evidence>
<dbReference type="PANTHER" id="PTHR30469:SF15">
    <property type="entry name" value="HLYD FAMILY OF SECRETION PROTEINS"/>
    <property type="match status" value="1"/>
</dbReference>
<dbReference type="SUPFAM" id="SSF111369">
    <property type="entry name" value="HlyD-like secretion proteins"/>
    <property type="match status" value="1"/>
</dbReference>
<dbReference type="NCBIfam" id="TIGR01730">
    <property type="entry name" value="RND_mfp"/>
    <property type="match status" value="1"/>
</dbReference>
<proteinExistence type="inferred from homology"/>
<accession>A0A9D2GSR5</accession>
<evidence type="ECO:0000256" key="1">
    <source>
        <dbReference type="ARBA" id="ARBA00009477"/>
    </source>
</evidence>
<dbReference type="Gene3D" id="2.40.420.20">
    <property type="match status" value="1"/>
</dbReference>
<feature type="domain" description="Multidrug resistance protein MdtA-like C-terminal permuted SH3" evidence="3">
    <location>
        <begin position="279"/>
        <end position="331"/>
    </location>
</feature>
<keyword evidence="2" id="KW-0175">Coiled coil</keyword>
<organism evidence="4 5">
    <name type="scientific">Candidatus Mucispirillum faecigallinarum</name>
    <dbReference type="NCBI Taxonomy" id="2838699"/>
    <lineage>
        <taxon>Bacteria</taxon>
        <taxon>Pseudomonadati</taxon>
        <taxon>Deferribacterota</taxon>
        <taxon>Deferribacteres</taxon>
        <taxon>Deferribacterales</taxon>
        <taxon>Mucispirillaceae</taxon>
        <taxon>Mucispirillum</taxon>
    </lineage>
</organism>
<comment type="caution">
    <text evidence="4">The sequence shown here is derived from an EMBL/GenBank/DDBJ whole genome shotgun (WGS) entry which is preliminary data.</text>
</comment>
<name>A0A9D2GSR5_9BACT</name>
<evidence type="ECO:0000256" key="2">
    <source>
        <dbReference type="SAM" id="Coils"/>
    </source>
</evidence>
<dbReference type="Gene3D" id="1.10.287.470">
    <property type="entry name" value="Helix hairpin bin"/>
    <property type="match status" value="1"/>
</dbReference>
<dbReference type="AlphaFoldDB" id="A0A9D2GSR5"/>
<evidence type="ECO:0000313" key="4">
    <source>
        <dbReference type="EMBL" id="HIZ88664.1"/>
    </source>
</evidence>
<comment type="similarity">
    <text evidence="1">Belongs to the membrane fusion protein (MFP) (TC 8.A.1) family.</text>
</comment>
<feature type="coiled-coil region" evidence="2">
    <location>
        <begin position="92"/>
        <end position="123"/>
    </location>
</feature>
<dbReference type="Gene3D" id="2.40.30.170">
    <property type="match status" value="1"/>
</dbReference>
<reference evidence="4" key="2">
    <citation type="submission" date="2021-04" db="EMBL/GenBank/DDBJ databases">
        <authorList>
            <person name="Gilroy R."/>
        </authorList>
    </citation>
    <scope>NUCLEOTIDE SEQUENCE</scope>
    <source>
        <strain evidence="4">ChiW4-1371</strain>
    </source>
</reference>
<dbReference type="Pfam" id="PF25967">
    <property type="entry name" value="RND-MFP_C"/>
    <property type="match status" value="1"/>
</dbReference>